<protein>
    <submittedName>
        <fullName evidence="1">Uncharacterized protein</fullName>
    </submittedName>
</protein>
<dbReference type="Proteomes" id="UP000199040">
    <property type="component" value="Unassembled WGS sequence"/>
</dbReference>
<dbReference type="EMBL" id="SOEC01000013">
    <property type="protein sequence ID" value="TDX27593.1"/>
    <property type="molecule type" value="Genomic_DNA"/>
</dbReference>
<keyword evidence="3" id="KW-1185">Reference proteome</keyword>
<evidence type="ECO:0000313" key="2">
    <source>
        <dbReference type="EMBL" id="TDX27593.1"/>
    </source>
</evidence>
<name>A0A1I3FBG2_9GAMM</name>
<sequence length="119" mass="13548">MSKSSHTHALTAFSPAAFFDIWKVGVMSFELWTTSLATIAMRNQLWYTQAPHSAKMIKENQRMVTEKLEAGMEVGMALQKAMFNMAAGSYAPWWVTGRSALLPLHRRTTANSRRLSRRR</sequence>
<dbReference type="Proteomes" id="UP000294489">
    <property type="component" value="Unassembled WGS sequence"/>
</dbReference>
<evidence type="ECO:0000313" key="4">
    <source>
        <dbReference type="Proteomes" id="UP000294489"/>
    </source>
</evidence>
<dbReference type="STRING" id="442341.SAMN04487959_1176"/>
<reference evidence="2 4" key="2">
    <citation type="submission" date="2019-03" db="EMBL/GenBank/DDBJ databases">
        <title>Freshwater and sediment microbial communities from various areas in North America, analyzing microbe dynamics in response to fracking.</title>
        <authorList>
            <person name="Lamendella R."/>
        </authorList>
    </citation>
    <scope>NUCLEOTIDE SEQUENCE [LARGE SCALE GENOMIC DNA]</scope>
    <source>
        <strain evidence="2 4">6_TX</strain>
    </source>
</reference>
<proteinExistence type="predicted"/>
<dbReference type="RefSeq" id="WP_092849470.1">
    <property type="nucleotide sequence ID" value="NZ_FOPY01000017.1"/>
</dbReference>
<dbReference type="AlphaFoldDB" id="A0A1I3FBG2"/>
<dbReference type="EMBL" id="FOPY01000017">
    <property type="protein sequence ID" value="SFI08211.1"/>
    <property type="molecule type" value="Genomic_DNA"/>
</dbReference>
<reference evidence="1 3" key="1">
    <citation type="submission" date="2016-10" db="EMBL/GenBank/DDBJ databases">
        <authorList>
            <person name="de Groot N.N."/>
        </authorList>
    </citation>
    <scope>NUCLEOTIDE SEQUENCE [LARGE SCALE GENOMIC DNA]</scope>
    <source>
        <strain evidence="1 3">CGMCC 1.6848</strain>
    </source>
</reference>
<accession>A0A1I3FBG2</accession>
<dbReference type="OrthoDB" id="6369251at2"/>
<evidence type="ECO:0000313" key="3">
    <source>
        <dbReference type="Proteomes" id="UP000199040"/>
    </source>
</evidence>
<organism evidence="1 3">
    <name type="scientific">Modicisalibacter xianhensis</name>
    <dbReference type="NCBI Taxonomy" id="442341"/>
    <lineage>
        <taxon>Bacteria</taxon>
        <taxon>Pseudomonadati</taxon>
        <taxon>Pseudomonadota</taxon>
        <taxon>Gammaproteobacteria</taxon>
        <taxon>Oceanospirillales</taxon>
        <taxon>Halomonadaceae</taxon>
        <taxon>Modicisalibacter</taxon>
    </lineage>
</organism>
<gene>
    <name evidence="2" type="ORF">DFO67_11325</name>
    <name evidence="1" type="ORF">SAMN04487959_1176</name>
</gene>
<evidence type="ECO:0000313" key="1">
    <source>
        <dbReference type="EMBL" id="SFI08211.1"/>
    </source>
</evidence>